<dbReference type="AlphaFoldDB" id="A0A918UJI8"/>
<dbReference type="SMART" id="SM00052">
    <property type="entry name" value="EAL"/>
    <property type="match status" value="1"/>
</dbReference>
<dbReference type="PANTHER" id="PTHR44757">
    <property type="entry name" value="DIGUANYLATE CYCLASE DGCP"/>
    <property type="match status" value="1"/>
</dbReference>
<evidence type="ECO:0000313" key="4">
    <source>
        <dbReference type="EMBL" id="GGZ14786.1"/>
    </source>
</evidence>
<dbReference type="PANTHER" id="PTHR44757:SF4">
    <property type="entry name" value="DIGUANYLATE CYCLASE DGCE-RELATED"/>
    <property type="match status" value="1"/>
</dbReference>
<evidence type="ECO:0000256" key="1">
    <source>
        <dbReference type="SAM" id="Phobius"/>
    </source>
</evidence>
<evidence type="ECO:0000313" key="5">
    <source>
        <dbReference type="Proteomes" id="UP000648075"/>
    </source>
</evidence>
<dbReference type="InterPro" id="IPR029787">
    <property type="entry name" value="Nucleotide_cyclase"/>
</dbReference>
<gene>
    <name evidence="4" type="ORF">GCM10011614_32180</name>
</gene>
<feature type="domain" description="GGDEF" evidence="3">
    <location>
        <begin position="341"/>
        <end position="474"/>
    </location>
</feature>
<dbReference type="SMART" id="SM00267">
    <property type="entry name" value="GGDEF"/>
    <property type="match status" value="1"/>
</dbReference>
<dbReference type="GO" id="GO:0003824">
    <property type="term" value="F:catalytic activity"/>
    <property type="evidence" value="ECO:0007669"/>
    <property type="project" value="UniProtKB-ARBA"/>
</dbReference>
<dbReference type="Proteomes" id="UP000648075">
    <property type="component" value="Unassembled WGS sequence"/>
</dbReference>
<dbReference type="SUPFAM" id="SSF141868">
    <property type="entry name" value="EAL domain-like"/>
    <property type="match status" value="1"/>
</dbReference>
<keyword evidence="1" id="KW-0812">Transmembrane</keyword>
<accession>A0A918UJI8</accession>
<dbReference type="Gene3D" id="3.20.20.450">
    <property type="entry name" value="EAL domain"/>
    <property type="match status" value="1"/>
</dbReference>
<evidence type="ECO:0000259" key="3">
    <source>
        <dbReference type="PROSITE" id="PS50887"/>
    </source>
</evidence>
<dbReference type="PROSITE" id="PS50883">
    <property type="entry name" value="EAL"/>
    <property type="match status" value="1"/>
</dbReference>
<reference evidence="4" key="1">
    <citation type="journal article" date="2014" name="Int. J. Syst. Evol. Microbiol.">
        <title>Complete genome sequence of Corynebacterium casei LMG S-19264T (=DSM 44701T), isolated from a smear-ripened cheese.</title>
        <authorList>
            <consortium name="US DOE Joint Genome Institute (JGI-PGF)"/>
            <person name="Walter F."/>
            <person name="Albersmeier A."/>
            <person name="Kalinowski J."/>
            <person name="Ruckert C."/>
        </authorList>
    </citation>
    <scope>NUCLEOTIDE SEQUENCE</scope>
    <source>
        <strain evidence="4">KCTC 32255</strain>
    </source>
</reference>
<dbReference type="RefSeq" id="WP_229814308.1">
    <property type="nucleotide sequence ID" value="NZ_BMZA01000019.1"/>
</dbReference>
<dbReference type="FunFam" id="3.30.70.270:FF:000001">
    <property type="entry name" value="Diguanylate cyclase domain protein"/>
    <property type="match status" value="1"/>
</dbReference>
<dbReference type="Pfam" id="PF05228">
    <property type="entry name" value="CHASE4"/>
    <property type="match status" value="1"/>
</dbReference>
<protein>
    <submittedName>
        <fullName evidence="4">Bifunctional diguanylate cyclase/phosphodiesterase</fullName>
    </submittedName>
</protein>
<comment type="caution">
    <text evidence="4">The sequence shown here is derived from an EMBL/GenBank/DDBJ whole genome shotgun (WGS) entry which is preliminary data.</text>
</comment>
<proteinExistence type="predicted"/>
<name>A0A918UJI8_9SPHN</name>
<dbReference type="InterPro" id="IPR052155">
    <property type="entry name" value="Biofilm_reg_signaling"/>
</dbReference>
<keyword evidence="5" id="KW-1185">Reference proteome</keyword>
<dbReference type="NCBIfam" id="TIGR00254">
    <property type="entry name" value="GGDEF"/>
    <property type="match status" value="1"/>
</dbReference>
<dbReference type="Pfam" id="PF00990">
    <property type="entry name" value="GGDEF"/>
    <property type="match status" value="1"/>
</dbReference>
<feature type="domain" description="EAL" evidence="2">
    <location>
        <begin position="483"/>
        <end position="733"/>
    </location>
</feature>
<dbReference type="InterPro" id="IPR000160">
    <property type="entry name" value="GGDEF_dom"/>
</dbReference>
<feature type="transmembrane region" description="Helical" evidence="1">
    <location>
        <begin position="270"/>
        <end position="290"/>
    </location>
</feature>
<organism evidence="4 5">
    <name type="scientific">Novosphingobium colocasiae</name>
    <dbReference type="NCBI Taxonomy" id="1256513"/>
    <lineage>
        <taxon>Bacteria</taxon>
        <taxon>Pseudomonadati</taxon>
        <taxon>Pseudomonadota</taxon>
        <taxon>Alphaproteobacteria</taxon>
        <taxon>Sphingomonadales</taxon>
        <taxon>Sphingomonadaceae</taxon>
        <taxon>Novosphingobium</taxon>
    </lineage>
</organism>
<dbReference type="SUPFAM" id="SSF55073">
    <property type="entry name" value="Nucleotide cyclase"/>
    <property type="match status" value="1"/>
</dbReference>
<dbReference type="InterPro" id="IPR043128">
    <property type="entry name" value="Rev_trsase/Diguanyl_cyclase"/>
</dbReference>
<reference evidence="4" key="2">
    <citation type="submission" date="2020-09" db="EMBL/GenBank/DDBJ databases">
        <authorList>
            <person name="Sun Q."/>
            <person name="Kim S."/>
        </authorList>
    </citation>
    <scope>NUCLEOTIDE SEQUENCE</scope>
    <source>
        <strain evidence="4">KCTC 32255</strain>
    </source>
</reference>
<dbReference type="InterPro" id="IPR001633">
    <property type="entry name" value="EAL_dom"/>
</dbReference>
<dbReference type="Pfam" id="PF00563">
    <property type="entry name" value="EAL"/>
    <property type="match status" value="1"/>
</dbReference>
<dbReference type="InterPro" id="IPR035919">
    <property type="entry name" value="EAL_sf"/>
</dbReference>
<feature type="transmembrane region" description="Helical" evidence="1">
    <location>
        <begin position="20"/>
        <end position="40"/>
    </location>
</feature>
<dbReference type="EMBL" id="BMZA01000019">
    <property type="protein sequence ID" value="GGZ14786.1"/>
    <property type="molecule type" value="Genomic_DNA"/>
</dbReference>
<keyword evidence="1" id="KW-1133">Transmembrane helix</keyword>
<dbReference type="InterPro" id="IPR007892">
    <property type="entry name" value="CHASE4"/>
</dbReference>
<keyword evidence="1" id="KW-0472">Membrane</keyword>
<evidence type="ECO:0000259" key="2">
    <source>
        <dbReference type="PROSITE" id="PS50883"/>
    </source>
</evidence>
<sequence length="742" mass="82111">MENAALRPLGRLARLRLAPTLVAFVLAAFALVVGLLIWSGDEADRIARSRDESIVSRVIQQSVERIAQLQESSTVWDDAVLETRRRPLDNDWIDLNLGLWFHDYAGFDEVYILDPADRPIYAMHDARRGAPESYIAVEAAAAPLVAQMRSNDPSVHSGKARGSAMLSRGVWDLAILRGRPAVISLKPIVTDSGDYAQAMGTEYLHVAVAYLDDAFFSRLGHNFGLSKARFQSVPTIAWDEATVPLHDHARAVVGYFVWKPFAPGRQVTRLIAPLSLTVLTIAALIIYGLASRLVRRTVDLEESRRHAQHQAMHDGLTGLANRAMFETRLDELLAFSRRHDTLLGLIYVDLDRFKQVNDTHGHPVGDALIRQVAQRLVREVRGYDIVARLGGDEFAIIVTQPDTVAAIERICARIVAELERPFDLSGVQTYISGSLGVAVAPEHGISRTEITRKADIALYKAKMDGRDRYVFFTPDLDEIVRHRDSTNRELRQALASCDEQLRVHYQPICCAQTGEITGVEALLRWQHPIHGLMSPAGFIQAAEECGLIEVLGNWVLRKALADAREWPGLRLAVNVSPIQVRNRAFPDVIGEMLAASGWDPTRLELEITETALMTRSQDVAETLARLRELGVSCALDDFGTGYSSLSHIRDIAVDRIKIDRSFVNAVESRPGAALVEAIANLARANGLLLTAEGVETQAQFEFLRAAGCHEMQGYLLSRPVPAHAITRMLESADTRRLIAIAA</sequence>
<dbReference type="PROSITE" id="PS50887">
    <property type="entry name" value="GGDEF"/>
    <property type="match status" value="1"/>
</dbReference>
<dbReference type="CDD" id="cd01948">
    <property type="entry name" value="EAL"/>
    <property type="match status" value="1"/>
</dbReference>
<dbReference type="CDD" id="cd01949">
    <property type="entry name" value="GGDEF"/>
    <property type="match status" value="1"/>
</dbReference>
<dbReference type="Gene3D" id="3.30.70.270">
    <property type="match status" value="1"/>
</dbReference>